<gene>
    <name evidence="1" type="ORF">HPB50_019014</name>
</gene>
<keyword evidence="2" id="KW-1185">Reference proteome</keyword>
<protein>
    <submittedName>
        <fullName evidence="1">Uncharacterized protein</fullName>
    </submittedName>
</protein>
<evidence type="ECO:0000313" key="1">
    <source>
        <dbReference type="EMBL" id="KAH6939523.1"/>
    </source>
</evidence>
<organism evidence="1 2">
    <name type="scientific">Hyalomma asiaticum</name>
    <name type="common">Tick</name>
    <dbReference type="NCBI Taxonomy" id="266040"/>
    <lineage>
        <taxon>Eukaryota</taxon>
        <taxon>Metazoa</taxon>
        <taxon>Ecdysozoa</taxon>
        <taxon>Arthropoda</taxon>
        <taxon>Chelicerata</taxon>
        <taxon>Arachnida</taxon>
        <taxon>Acari</taxon>
        <taxon>Parasitiformes</taxon>
        <taxon>Ixodida</taxon>
        <taxon>Ixodoidea</taxon>
        <taxon>Ixodidae</taxon>
        <taxon>Hyalomminae</taxon>
        <taxon>Hyalomma</taxon>
    </lineage>
</organism>
<accession>A0ACB7SXB4</accession>
<comment type="caution">
    <text evidence="1">The sequence shown here is derived from an EMBL/GenBank/DDBJ whole genome shotgun (WGS) entry which is preliminary data.</text>
</comment>
<dbReference type="Proteomes" id="UP000821845">
    <property type="component" value="Chromosome 2"/>
</dbReference>
<evidence type="ECO:0000313" key="2">
    <source>
        <dbReference type="Proteomes" id="UP000821845"/>
    </source>
</evidence>
<proteinExistence type="predicted"/>
<dbReference type="EMBL" id="CM023482">
    <property type="protein sequence ID" value="KAH6939523.1"/>
    <property type="molecule type" value="Genomic_DNA"/>
</dbReference>
<sequence length="182" mass="19325">MSGSCMDEGAPEVDKENDEDLGWQVVTGRRSRSGKNSDAANETLGNSQAPGRDAATGHGMGRATTTGTIKNRIVKASRMPQLPEEHRKIIIRPRGGLNMSKVSTTVIGPAVIEASGLTAEQENEDVVCPNFTQNIVVVSTPKPDQAARSAACILDVPDVDAVIALVLFQADGQLQEQSRALF</sequence>
<reference evidence="1" key="1">
    <citation type="submission" date="2020-05" db="EMBL/GenBank/DDBJ databases">
        <title>Large-scale comparative analyses of tick genomes elucidate their genetic diversity and vector capacities.</title>
        <authorList>
            <person name="Jia N."/>
            <person name="Wang J."/>
            <person name="Shi W."/>
            <person name="Du L."/>
            <person name="Sun Y."/>
            <person name="Zhan W."/>
            <person name="Jiang J."/>
            <person name="Wang Q."/>
            <person name="Zhang B."/>
            <person name="Ji P."/>
            <person name="Sakyi L.B."/>
            <person name="Cui X."/>
            <person name="Yuan T."/>
            <person name="Jiang B."/>
            <person name="Yang W."/>
            <person name="Lam T.T.-Y."/>
            <person name="Chang Q."/>
            <person name="Ding S."/>
            <person name="Wang X."/>
            <person name="Zhu J."/>
            <person name="Ruan X."/>
            <person name="Zhao L."/>
            <person name="Wei J."/>
            <person name="Que T."/>
            <person name="Du C."/>
            <person name="Cheng J."/>
            <person name="Dai P."/>
            <person name="Han X."/>
            <person name="Huang E."/>
            <person name="Gao Y."/>
            <person name="Liu J."/>
            <person name="Shao H."/>
            <person name="Ye R."/>
            <person name="Li L."/>
            <person name="Wei W."/>
            <person name="Wang X."/>
            <person name="Wang C."/>
            <person name="Yang T."/>
            <person name="Huo Q."/>
            <person name="Li W."/>
            <person name="Guo W."/>
            <person name="Chen H."/>
            <person name="Zhou L."/>
            <person name="Ni X."/>
            <person name="Tian J."/>
            <person name="Zhou Y."/>
            <person name="Sheng Y."/>
            <person name="Liu T."/>
            <person name="Pan Y."/>
            <person name="Xia L."/>
            <person name="Li J."/>
            <person name="Zhao F."/>
            <person name="Cao W."/>
        </authorList>
    </citation>
    <scope>NUCLEOTIDE SEQUENCE</scope>
    <source>
        <strain evidence="1">Hyas-2018</strain>
    </source>
</reference>
<name>A0ACB7SXB4_HYAAI</name>